<comment type="caution">
    <text evidence="2">The sequence shown here is derived from an EMBL/GenBank/DDBJ whole genome shotgun (WGS) entry which is preliminary data.</text>
</comment>
<feature type="compositionally biased region" description="Acidic residues" evidence="1">
    <location>
        <begin position="81"/>
        <end position="92"/>
    </location>
</feature>
<evidence type="ECO:0000313" key="3">
    <source>
        <dbReference type="Proteomes" id="UP001383192"/>
    </source>
</evidence>
<reference evidence="2 3" key="1">
    <citation type="submission" date="2024-01" db="EMBL/GenBank/DDBJ databases">
        <title>A draft genome for a cacao thread blight-causing isolate of Paramarasmius palmivorus.</title>
        <authorList>
            <person name="Baruah I.K."/>
            <person name="Bukari Y."/>
            <person name="Amoako-Attah I."/>
            <person name="Meinhardt L.W."/>
            <person name="Bailey B.A."/>
            <person name="Cohen S.P."/>
        </authorList>
    </citation>
    <scope>NUCLEOTIDE SEQUENCE [LARGE SCALE GENOMIC DNA]</scope>
    <source>
        <strain evidence="2 3">GH-12</strain>
    </source>
</reference>
<proteinExistence type="predicted"/>
<evidence type="ECO:0000256" key="1">
    <source>
        <dbReference type="SAM" id="MobiDB-lite"/>
    </source>
</evidence>
<protein>
    <submittedName>
        <fullName evidence="2">Uncharacterized protein</fullName>
    </submittedName>
</protein>
<feature type="compositionally biased region" description="Basic and acidic residues" evidence="1">
    <location>
        <begin position="93"/>
        <end position="104"/>
    </location>
</feature>
<sequence length="136" mass="14751">MQTGANSDSSTAACQLTVAQHPVTTQISCQLNGLSHNQQQAVRMLIRMILLTGTPDTVHDIFQATPFLADLAEHVDHDTSDSEDDEMTGADDNESREMSEDERSSSAAEDSEGDTREDEMEDGEKTSDASVETDSL</sequence>
<dbReference type="Proteomes" id="UP001383192">
    <property type="component" value="Unassembled WGS sequence"/>
</dbReference>
<dbReference type="EMBL" id="JAYKXP010000096">
    <property type="protein sequence ID" value="KAK7027422.1"/>
    <property type="molecule type" value="Genomic_DNA"/>
</dbReference>
<dbReference type="AlphaFoldDB" id="A0AAW0BLL9"/>
<keyword evidence="3" id="KW-1185">Reference proteome</keyword>
<feature type="region of interest" description="Disordered" evidence="1">
    <location>
        <begin position="73"/>
        <end position="136"/>
    </location>
</feature>
<feature type="compositionally biased region" description="Acidic residues" evidence="1">
    <location>
        <begin position="109"/>
        <end position="122"/>
    </location>
</feature>
<organism evidence="2 3">
    <name type="scientific">Paramarasmius palmivorus</name>
    <dbReference type="NCBI Taxonomy" id="297713"/>
    <lineage>
        <taxon>Eukaryota</taxon>
        <taxon>Fungi</taxon>
        <taxon>Dikarya</taxon>
        <taxon>Basidiomycota</taxon>
        <taxon>Agaricomycotina</taxon>
        <taxon>Agaricomycetes</taxon>
        <taxon>Agaricomycetidae</taxon>
        <taxon>Agaricales</taxon>
        <taxon>Marasmiineae</taxon>
        <taxon>Marasmiaceae</taxon>
        <taxon>Paramarasmius</taxon>
    </lineage>
</organism>
<evidence type="ECO:0000313" key="2">
    <source>
        <dbReference type="EMBL" id="KAK7027422.1"/>
    </source>
</evidence>
<name>A0AAW0BLL9_9AGAR</name>
<gene>
    <name evidence="2" type="ORF">VNI00_015258</name>
</gene>
<accession>A0AAW0BLL9</accession>